<dbReference type="PROSITE" id="PS50112">
    <property type="entry name" value="PAS"/>
    <property type="match status" value="3"/>
</dbReference>
<dbReference type="PRINTS" id="PR00344">
    <property type="entry name" value="BCTRLSENSOR"/>
</dbReference>
<keyword evidence="4" id="KW-0808">Transferase</keyword>
<dbReference type="InterPro" id="IPR000700">
    <property type="entry name" value="PAS-assoc_C"/>
</dbReference>
<dbReference type="PROSITE" id="PS50109">
    <property type="entry name" value="HIS_KIN"/>
    <property type="match status" value="1"/>
</dbReference>
<protein>
    <recommendedName>
        <fullName evidence="2">histidine kinase</fullName>
        <ecNumber evidence="2">2.7.13.3</ecNumber>
    </recommendedName>
</protein>
<dbReference type="Pfam" id="PF13188">
    <property type="entry name" value="PAS_8"/>
    <property type="match status" value="1"/>
</dbReference>
<sequence>MPLFSAKLLAIFSLISHESCYLWKPGLMWLHLVSDAVIALSYFSIPITLIYILRKLVNVPFNRIFLLFAAFIIFCGTEHLIDIWTFWHPDYWISGYIRALTAVVSLITAITLTSLIPQILALPTPHKLEEEMQNNKQKEEFLRSIYEGVTEAIFVIDTTKKDEFVYESINPVTEQVMGITSEQIEGKTPEEVLSNDFALSVKERYSQCLLAGESITYEECFKLTENGEDSWWLTSLKPLFNELGEIYRIIGTSVNITERKQAEAQLRESEERWELALLGTGDGIFDWNITTSQAFFSTQYKEMLGFSDSEVENSYQGWRNLVHPEDVDLAEATWKAYLNHENPQYRAEFRLLCKDGSYKWILARGMAQWNQNGKAIRMVGSHQDISQRKAAQAEIVRLNQQLEARVTRRTAQLEESNRRKDELIESEQSAKAEIKIYEDIVENIQIGLCIWQMDNIDDITSFRLNNINPAASQMLGVDIQSYINQPIEECFPNLLDAEHIGIVEAYAEVVKFKQAKDLGEFSYGDERVPTSWFKVTAFPLPDNLMGVAFNNVGERKRMENALAESERLYRNVVNSVKEVVFQINKTGIWTFLSAAWNDITGFSVENNLLEQFTNFIYADEEKIKARELFESVISGEAEFFQYEFRILTQNENFRWLEMYAQIEHNSNNEKTGVYGTLNDVTERKQTEAVLEARADELIQINLILLQTTAELEKRNKELDQFAYVTSHDLKAPLRAIANLSEWIEEDLQAALTPDTQRQMDLLRGRVYRMEALINGLLQYSRVGRIKTEPETVVVAQLLAEIIDSIAPPQDFTIEIVGEMPTLVTERIPLQQVFSNLISNAVKHHNRSDGKVTISIQELEEFYEFTIVDDGKGIASQYHDKIFVIFQTLESRDKRENTGIGLAIVKRIIEESGGTITLESQLGKGTSFRFTWLKQRM</sequence>
<dbReference type="Proteomes" id="UP000218418">
    <property type="component" value="Chromosome"/>
</dbReference>
<feature type="domain" description="PAS" evidence="10">
    <location>
        <begin position="138"/>
        <end position="212"/>
    </location>
</feature>
<dbReference type="InterPro" id="IPR036097">
    <property type="entry name" value="HisK_dim/P_sf"/>
</dbReference>
<dbReference type="Gene3D" id="3.30.450.20">
    <property type="entry name" value="PAS domain"/>
    <property type="match status" value="4"/>
</dbReference>
<evidence type="ECO:0000256" key="3">
    <source>
        <dbReference type="ARBA" id="ARBA00022553"/>
    </source>
</evidence>
<dbReference type="InterPro" id="IPR013655">
    <property type="entry name" value="PAS_fold_3"/>
</dbReference>
<accession>A0A1Z4LPD4</accession>
<evidence type="ECO:0000256" key="2">
    <source>
        <dbReference type="ARBA" id="ARBA00012438"/>
    </source>
</evidence>
<comment type="catalytic activity">
    <reaction evidence="1">
        <text>ATP + protein L-histidine = ADP + protein N-phospho-L-histidine.</text>
        <dbReference type="EC" id="2.7.13.3"/>
    </reaction>
</comment>
<feature type="coiled-coil region" evidence="7">
    <location>
        <begin position="399"/>
        <end position="433"/>
    </location>
</feature>
<dbReference type="InterPro" id="IPR001610">
    <property type="entry name" value="PAC"/>
</dbReference>
<feature type="domain" description="PAC" evidence="11">
    <location>
        <begin position="345"/>
        <end position="397"/>
    </location>
</feature>
<dbReference type="Pfam" id="PF08447">
    <property type="entry name" value="PAS_3"/>
    <property type="match status" value="1"/>
</dbReference>
<dbReference type="PANTHER" id="PTHR43304">
    <property type="entry name" value="PHYTOCHROME-LIKE PROTEIN CPH1"/>
    <property type="match status" value="1"/>
</dbReference>
<keyword evidence="6" id="KW-0902">Two-component regulatory system</keyword>
<dbReference type="Gene3D" id="3.30.565.10">
    <property type="entry name" value="Histidine kinase-like ATPase, C-terminal domain"/>
    <property type="match status" value="1"/>
</dbReference>
<dbReference type="SMART" id="SM00086">
    <property type="entry name" value="PAC"/>
    <property type="match status" value="3"/>
</dbReference>
<dbReference type="InterPro" id="IPR000014">
    <property type="entry name" value="PAS"/>
</dbReference>
<keyword evidence="3" id="KW-0597">Phosphoprotein</keyword>
<dbReference type="InterPro" id="IPR013656">
    <property type="entry name" value="PAS_4"/>
</dbReference>
<dbReference type="GO" id="GO:0000155">
    <property type="term" value="F:phosphorelay sensor kinase activity"/>
    <property type="evidence" value="ECO:0007669"/>
    <property type="project" value="InterPro"/>
</dbReference>
<dbReference type="InterPro" id="IPR036890">
    <property type="entry name" value="HATPase_C_sf"/>
</dbReference>
<keyword evidence="13" id="KW-1185">Reference proteome</keyword>
<evidence type="ECO:0000259" key="11">
    <source>
        <dbReference type="PROSITE" id="PS50113"/>
    </source>
</evidence>
<name>A0A1Z4LPD4_9CYAN</name>
<dbReference type="InterPro" id="IPR005467">
    <property type="entry name" value="His_kinase_dom"/>
</dbReference>
<dbReference type="EC" id="2.7.13.3" evidence="2"/>
<dbReference type="SUPFAM" id="SSF55874">
    <property type="entry name" value="ATPase domain of HSP90 chaperone/DNA topoisomerase II/histidine kinase"/>
    <property type="match status" value="1"/>
</dbReference>
<dbReference type="EMBL" id="AP018227">
    <property type="protein sequence ID" value="BAY83063.1"/>
    <property type="molecule type" value="Genomic_DNA"/>
</dbReference>
<keyword evidence="8" id="KW-1133">Transmembrane helix</keyword>
<dbReference type="SMART" id="SM00091">
    <property type="entry name" value="PAS"/>
    <property type="match status" value="4"/>
</dbReference>
<dbReference type="InterPro" id="IPR052162">
    <property type="entry name" value="Sensor_kinase/Photoreceptor"/>
</dbReference>
<dbReference type="InterPro" id="IPR058544">
    <property type="entry name" value="ETR1_N"/>
</dbReference>
<dbReference type="Pfam" id="PF00512">
    <property type="entry name" value="HisKA"/>
    <property type="match status" value="1"/>
</dbReference>
<dbReference type="Pfam" id="PF02518">
    <property type="entry name" value="HATPase_c"/>
    <property type="match status" value="1"/>
</dbReference>
<feature type="domain" description="PAC" evidence="11">
    <location>
        <begin position="215"/>
        <end position="268"/>
    </location>
</feature>
<evidence type="ECO:0000256" key="5">
    <source>
        <dbReference type="ARBA" id="ARBA00022777"/>
    </source>
</evidence>
<evidence type="ECO:0000313" key="13">
    <source>
        <dbReference type="Proteomes" id="UP000218418"/>
    </source>
</evidence>
<dbReference type="SUPFAM" id="SSF47384">
    <property type="entry name" value="Homodimeric domain of signal transducing histidine kinase"/>
    <property type="match status" value="1"/>
</dbReference>
<keyword evidence="7" id="KW-0175">Coiled coil</keyword>
<dbReference type="SUPFAM" id="SSF55785">
    <property type="entry name" value="PYP-like sensor domain (PAS domain)"/>
    <property type="match status" value="4"/>
</dbReference>
<evidence type="ECO:0000256" key="7">
    <source>
        <dbReference type="SAM" id="Coils"/>
    </source>
</evidence>
<gene>
    <name evidence="12" type="ORF">NIES267_25490</name>
</gene>
<dbReference type="InterPro" id="IPR013767">
    <property type="entry name" value="PAS_fold"/>
</dbReference>
<dbReference type="Gene3D" id="1.10.287.130">
    <property type="match status" value="1"/>
</dbReference>
<dbReference type="Pfam" id="PF08448">
    <property type="entry name" value="PAS_4"/>
    <property type="match status" value="1"/>
</dbReference>
<evidence type="ECO:0000256" key="4">
    <source>
        <dbReference type="ARBA" id="ARBA00022679"/>
    </source>
</evidence>
<dbReference type="InterPro" id="IPR035965">
    <property type="entry name" value="PAS-like_dom_sf"/>
</dbReference>
<evidence type="ECO:0000256" key="1">
    <source>
        <dbReference type="ARBA" id="ARBA00000085"/>
    </source>
</evidence>
<feature type="domain" description="PAC" evidence="11">
    <location>
        <begin position="640"/>
        <end position="692"/>
    </location>
</feature>
<proteinExistence type="predicted"/>
<organism evidence="12 13">
    <name type="scientific">Calothrix parasitica NIES-267</name>
    <dbReference type="NCBI Taxonomy" id="1973488"/>
    <lineage>
        <taxon>Bacteria</taxon>
        <taxon>Bacillati</taxon>
        <taxon>Cyanobacteriota</taxon>
        <taxon>Cyanophyceae</taxon>
        <taxon>Nostocales</taxon>
        <taxon>Calotrichaceae</taxon>
        <taxon>Calothrix</taxon>
    </lineage>
</organism>
<keyword evidence="8" id="KW-0812">Transmembrane</keyword>
<dbReference type="InterPro" id="IPR003661">
    <property type="entry name" value="HisK_dim/P_dom"/>
</dbReference>
<dbReference type="Pfam" id="PF25487">
    <property type="entry name" value="ETR1_N"/>
    <property type="match status" value="1"/>
</dbReference>
<dbReference type="Pfam" id="PF00989">
    <property type="entry name" value="PAS"/>
    <property type="match status" value="1"/>
</dbReference>
<feature type="domain" description="PAS" evidence="10">
    <location>
        <begin position="269"/>
        <end position="341"/>
    </location>
</feature>
<dbReference type="InterPro" id="IPR004358">
    <property type="entry name" value="Sig_transdc_His_kin-like_C"/>
</dbReference>
<feature type="domain" description="PAS" evidence="10">
    <location>
        <begin position="565"/>
        <end position="636"/>
    </location>
</feature>
<feature type="transmembrane region" description="Helical" evidence="8">
    <location>
        <begin position="65"/>
        <end position="87"/>
    </location>
</feature>
<evidence type="ECO:0000313" key="12">
    <source>
        <dbReference type="EMBL" id="BAY83063.1"/>
    </source>
</evidence>
<keyword evidence="5 12" id="KW-0418">Kinase</keyword>
<evidence type="ECO:0000259" key="9">
    <source>
        <dbReference type="PROSITE" id="PS50109"/>
    </source>
</evidence>
<feature type="transmembrane region" description="Helical" evidence="8">
    <location>
        <begin position="28"/>
        <end position="53"/>
    </location>
</feature>
<evidence type="ECO:0000256" key="8">
    <source>
        <dbReference type="SAM" id="Phobius"/>
    </source>
</evidence>
<dbReference type="GO" id="GO:0006355">
    <property type="term" value="P:regulation of DNA-templated transcription"/>
    <property type="evidence" value="ECO:0007669"/>
    <property type="project" value="InterPro"/>
</dbReference>
<dbReference type="CDD" id="cd00082">
    <property type="entry name" value="HisKA"/>
    <property type="match status" value="1"/>
</dbReference>
<reference evidence="12 13" key="1">
    <citation type="submission" date="2017-06" db="EMBL/GenBank/DDBJ databases">
        <title>Genome sequencing of cyanobaciteial culture collection at National Institute for Environmental Studies (NIES).</title>
        <authorList>
            <person name="Hirose Y."/>
            <person name="Shimura Y."/>
            <person name="Fujisawa T."/>
            <person name="Nakamura Y."/>
            <person name="Kawachi M."/>
        </authorList>
    </citation>
    <scope>NUCLEOTIDE SEQUENCE [LARGE SCALE GENOMIC DNA]</scope>
    <source>
        <strain evidence="12 13">NIES-267</strain>
    </source>
</reference>
<evidence type="ECO:0000256" key="6">
    <source>
        <dbReference type="ARBA" id="ARBA00023012"/>
    </source>
</evidence>
<dbReference type="SMART" id="SM00387">
    <property type="entry name" value="HATPase_c"/>
    <property type="match status" value="1"/>
</dbReference>
<dbReference type="NCBIfam" id="TIGR00229">
    <property type="entry name" value="sensory_box"/>
    <property type="match status" value="3"/>
</dbReference>
<dbReference type="SMART" id="SM00388">
    <property type="entry name" value="HisKA"/>
    <property type="match status" value="1"/>
</dbReference>
<dbReference type="InterPro" id="IPR003594">
    <property type="entry name" value="HATPase_dom"/>
</dbReference>
<dbReference type="PANTHER" id="PTHR43304:SF1">
    <property type="entry name" value="PAC DOMAIN-CONTAINING PROTEIN"/>
    <property type="match status" value="1"/>
</dbReference>
<dbReference type="PROSITE" id="PS50113">
    <property type="entry name" value="PAC"/>
    <property type="match status" value="3"/>
</dbReference>
<feature type="domain" description="Histidine kinase" evidence="9">
    <location>
        <begin position="724"/>
        <end position="935"/>
    </location>
</feature>
<evidence type="ECO:0000259" key="10">
    <source>
        <dbReference type="PROSITE" id="PS50112"/>
    </source>
</evidence>
<keyword evidence="8" id="KW-0472">Membrane</keyword>
<dbReference type="CDD" id="cd00130">
    <property type="entry name" value="PAS"/>
    <property type="match status" value="3"/>
</dbReference>
<dbReference type="AlphaFoldDB" id="A0A1Z4LPD4"/>